<feature type="region of interest" description="Disordered" evidence="1">
    <location>
        <begin position="79"/>
        <end position="111"/>
    </location>
</feature>
<dbReference type="InterPro" id="IPR051608">
    <property type="entry name" value="RQC_Subunit_NEMF"/>
</dbReference>
<dbReference type="EMBL" id="CP126211">
    <property type="protein sequence ID" value="WIA13266.1"/>
    <property type="molecule type" value="Genomic_DNA"/>
</dbReference>
<proteinExistence type="predicted"/>
<name>A0ABY8TYD6_TETOB</name>
<dbReference type="Gene3D" id="2.30.310.10">
    <property type="entry name" value="ibrinogen binding protein from staphylococcus aureus domain"/>
    <property type="match status" value="1"/>
</dbReference>
<sequence>MIGASGPCRASLLSGCSRMLSSSTCPAASLAWSCQPAGVKVLQLRQLISRAQLSRCISQHACSQLLPPAAAVQQDAAAHVRQASTDASQSDKVTPQVQQPKQQQRKPDGSRIKQQTLDYTVLAACCHELAGSWVPSKVEEVVQPDKFTLSLRLRTPLAQGWLHLSWHPTAARVAMGQPPYRGDVSEAFSFAAQASAQLKGLVLLSARLPAPWERVVQLDFGARPGEAPSKSVFCEVMAKYSNVVVTSGDGSVLHCAYQVGGAMSSLRQVQAGRQYQLPPPVNGVPPSPQEPLDTWRDNITRAAALAAAEQAAAPSKKAAAAAAASSTVASAPRETVLAGATRAYMGVSPALVEELCATASISPAASPDSLTPESWQALHAAWQAWLGRLHSGNFAPSSCPATGKFSVIGSYSQPHESAHDMVEGYYRSLQAGEVYAGLHTRLSTAVKQALKKARGRVKAFEQQLQAADEVAAVQKQADIIVANMYRLQPNASQLEAEDWDTGKPVVIALDPLKTPMEQAEGLFKRARKLRRAVDAVAPLLQAAQQEAEYLETVELELAQMPPGGSEQQLAALREVQDELVESKVIKPPPEAALSAKAAAKGRKAQKQQQKSAAARAGGSSKAGLNSSLAAAAAVAAGGAGLRQYESPGGFTVLVGRNNKQNDVLSHQVAKPGDIWMHVRGMPGSHTVIRVEAGREPDQGDLQFAADLAAWFSKARDAGKADVIVARAEHLKKFKGAKPGQVLVSKEESNIVARPDNSAAAQEASVSGSRDK</sequence>
<gene>
    <name evidence="3" type="ORF">OEZ85_006854</name>
</gene>
<evidence type="ECO:0000313" key="3">
    <source>
        <dbReference type="EMBL" id="WIA13266.1"/>
    </source>
</evidence>
<dbReference type="Proteomes" id="UP001244341">
    <property type="component" value="Chromosome 4b"/>
</dbReference>
<evidence type="ECO:0000259" key="2">
    <source>
        <dbReference type="Pfam" id="PF05670"/>
    </source>
</evidence>
<keyword evidence="4" id="KW-1185">Reference proteome</keyword>
<protein>
    <recommendedName>
        <fullName evidence="2">NFACT RNA-binding domain-containing protein</fullName>
    </recommendedName>
</protein>
<feature type="domain" description="NFACT RNA-binding" evidence="2">
    <location>
        <begin position="644"/>
        <end position="743"/>
    </location>
</feature>
<evidence type="ECO:0000256" key="1">
    <source>
        <dbReference type="SAM" id="MobiDB-lite"/>
    </source>
</evidence>
<dbReference type="PANTHER" id="PTHR15239">
    <property type="entry name" value="NUCLEAR EXPORT MEDIATOR FACTOR NEMF"/>
    <property type="match status" value="1"/>
</dbReference>
<organism evidence="3 4">
    <name type="scientific">Tetradesmus obliquus</name>
    <name type="common">Green alga</name>
    <name type="synonym">Acutodesmus obliquus</name>
    <dbReference type="NCBI Taxonomy" id="3088"/>
    <lineage>
        <taxon>Eukaryota</taxon>
        <taxon>Viridiplantae</taxon>
        <taxon>Chlorophyta</taxon>
        <taxon>core chlorophytes</taxon>
        <taxon>Chlorophyceae</taxon>
        <taxon>CS clade</taxon>
        <taxon>Sphaeropleales</taxon>
        <taxon>Scenedesmaceae</taxon>
        <taxon>Tetradesmus</taxon>
    </lineage>
</organism>
<feature type="compositionally biased region" description="Low complexity" evidence="1">
    <location>
        <begin position="92"/>
        <end position="102"/>
    </location>
</feature>
<feature type="region of interest" description="Disordered" evidence="1">
    <location>
        <begin position="591"/>
        <end position="621"/>
    </location>
</feature>
<dbReference type="PANTHER" id="PTHR15239:SF6">
    <property type="entry name" value="RIBOSOME QUALITY CONTROL COMPLEX SUBUNIT NEMF"/>
    <property type="match status" value="1"/>
</dbReference>
<dbReference type="Pfam" id="PF05670">
    <property type="entry name" value="NFACT-R_1"/>
    <property type="match status" value="1"/>
</dbReference>
<dbReference type="InterPro" id="IPR008532">
    <property type="entry name" value="NFACT_RNA-bd"/>
</dbReference>
<feature type="region of interest" description="Disordered" evidence="1">
    <location>
        <begin position="752"/>
        <end position="771"/>
    </location>
</feature>
<dbReference type="Pfam" id="PF05833">
    <property type="entry name" value="NFACT_N"/>
    <property type="match status" value="2"/>
</dbReference>
<accession>A0ABY8TYD6</accession>
<evidence type="ECO:0000313" key="4">
    <source>
        <dbReference type="Proteomes" id="UP001244341"/>
    </source>
</evidence>
<reference evidence="3 4" key="1">
    <citation type="submission" date="2023-05" db="EMBL/GenBank/DDBJ databases">
        <title>A 100% complete, gapless, phased diploid assembly of the Scenedesmus obliquus UTEX 3031 genome.</title>
        <authorList>
            <person name="Biondi T.C."/>
            <person name="Hanschen E.R."/>
            <person name="Kwon T."/>
            <person name="Eng W."/>
            <person name="Kruse C.P.S."/>
            <person name="Koehler S.I."/>
            <person name="Kunde Y."/>
            <person name="Gleasner C.D."/>
            <person name="You Mak K.T."/>
            <person name="Polle J."/>
            <person name="Hovde B.T."/>
            <person name="Starkenburg S.R."/>
        </authorList>
    </citation>
    <scope>NUCLEOTIDE SEQUENCE [LARGE SCALE GENOMIC DNA]</scope>
    <source>
        <strain evidence="3 4">DOE0152z</strain>
    </source>
</reference>
<feature type="compositionally biased region" description="Low complexity" evidence="1">
    <location>
        <begin position="606"/>
        <end position="621"/>
    </location>
</feature>